<dbReference type="Proteomes" id="UP000215914">
    <property type="component" value="Chromosome 8"/>
</dbReference>
<dbReference type="Gramene" id="mRNA:HanXRQr2_Chr08g0346761">
    <property type="protein sequence ID" value="CDS:HanXRQr2_Chr08g0346761.1"/>
    <property type="gene ID" value="HanXRQr2_Chr08g0346761"/>
</dbReference>
<evidence type="ECO:0000313" key="3">
    <source>
        <dbReference type="EMBL" id="OTG19100.1"/>
    </source>
</evidence>
<evidence type="ECO:0000313" key="4">
    <source>
        <dbReference type="Proteomes" id="UP000215914"/>
    </source>
</evidence>
<reference evidence="2 4" key="1">
    <citation type="journal article" date="2017" name="Nature">
        <title>The sunflower genome provides insights into oil metabolism, flowering and Asterid evolution.</title>
        <authorList>
            <person name="Badouin H."/>
            <person name="Gouzy J."/>
            <person name="Grassa C.J."/>
            <person name="Murat F."/>
            <person name="Staton S.E."/>
            <person name="Cottret L."/>
            <person name="Lelandais-Briere C."/>
            <person name="Owens G.L."/>
            <person name="Carrere S."/>
            <person name="Mayjonade B."/>
            <person name="Legrand L."/>
            <person name="Gill N."/>
            <person name="Kane N.C."/>
            <person name="Bowers J.E."/>
            <person name="Hubner S."/>
            <person name="Bellec A."/>
            <person name="Berard A."/>
            <person name="Berges H."/>
            <person name="Blanchet N."/>
            <person name="Boniface M.C."/>
            <person name="Brunel D."/>
            <person name="Catrice O."/>
            <person name="Chaidir N."/>
            <person name="Claudel C."/>
            <person name="Donnadieu C."/>
            <person name="Faraut T."/>
            <person name="Fievet G."/>
            <person name="Helmstetter N."/>
            <person name="King M."/>
            <person name="Knapp S.J."/>
            <person name="Lai Z."/>
            <person name="Le Paslier M.C."/>
            <person name="Lippi Y."/>
            <person name="Lorenzon L."/>
            <person name="Mandel J.R."/>
            <person name="Marage G."/>
            <person name="Marchand G."/>
            <person name="Marquand E."/>
            <person name="Bret-Mestries E."/>
            <person name="Morien E."/>
            <person name="Nambeesan S."/>
            <person name="Nguyen T."/>
            <person name="Pegot-Espagnet P."/>
            <person name="Pouilly N."/>
            <person name="Raftis F."/>
            <person name="Sallet E."/>
            <person name="Schiex T."/>
            <person name="Thomas J."/>
            <person name="Vandecasteele C."/>
            <person name="Vares D."/>
            <person name="Vear F."/>
            <person name="Vautrin S."/>
            <person name="Crespi M."/>
            <person name="Mangin B."/>
            <person name="Burke J.M."/>
            <person name="Salse J."/>
            <person name="Munos S."/>
            <person name="Vincourt P."/>
            <person name="Rieseberg L.H."/>
            <person name="Langlade N.B."/>
        </authorList>
    </citation>
    <scope>NUCLEOTIDE SEQUENCE [LARGE SCALE GENOMIC DNA]</scope>
    <source>
        <strain evidence="4">cv. SF193</strain>
        <tissue evidence="2">Leaves</tissue>
    </source>
</reference>
<proteinExistence type="predicted"/>
<dbReference type="EMBL" id="MNCJ02000323">
    <property type="protein sequence ID" value="KAF5796038.1"/>
    <property type="molecule type" value="Genomic_DNA"/>
</dbReference>
<gene>
    <name evidence="3" type="ORF">HannXRQ_Chr08g0230331</name>
    <name evidence="2" type="ORF">HanXRQr2_Chr08g0346761</name>
</gene>
<reference evidence="2" key="3">
    <citation type="submission" date="2020-06" db="EMBL/GenBank/DDBJ databases">
        <title>Helianthus annuus Genome sequencing and assembly Release 2.</title>
        <authorList>
            <person name="Gouzy J."/>
            <person name="Langlade N."/>
            <person name="Munos S."/>
        </authorList>
    </citation>
    <scope>NUCLEOTIDE SEQUENCE</scope>
    <source>
        <tissue evidence="2">Leaves</tissue>
    </source>
</reference>
<accession>A0A251U6Z3</accession>
<organism evidence="3 4">
    <name type="scientific">Helianthus annuus</name>
    <name type="common">Common sunflower</name>
    <dbReference type="NCBI Taxonomy" id="4232"/>
    <lineage>
        <taxon>Eukaryota</taxon>
        <taxon>Viridiplantae</taxon>
        <taxon>Streptophyta</taxon>
        <taxon>Embryophyta</taxon>
        <taxon>Tracheophyta</taxon>
        <taxon>Spermatophyta</taxon>
        <taxon>Magnoliopsida</taxon>
        <taxon>eudicotyledons</taxon>
        <taxon>Gunneridae</taxon>
        <taxon>Pentapetalae</taxon>
        <taxon>asterids</taxon>
        <taxon>campanulids</taxon>
        <taxon>Asterales</taxon>
        <taxon>Asteraceae</taxon>
        <taxon>Asteroideae</taxon>
        <taxon>Heliantheae alliance</taxon>
        <taxon>Heliantheae</taxon>
        <taxon>Helianthus</taxon>
    </lineage>
</organism>
<evidence type="ECO:0000256" key="1">
    <source>
        <dbReference type="SAM" id="MobiDB-lite"/>
    </source>
</evidence>
<dbReference type="EMBL" id="CM007897">
    <property type="protein sequence ID" value="OTG19100.1"/>
    <property type="molecule type" value="Genomic_DNA"/>
</dbReference>
<keyword evidence="4" id="KW-1185">Reference proteome</keyword>
<dbReference type="AlphaFoldDB" id="A0A251U6Z3"/>
<feature type="compositionally biased region" description="Basic and acidic residues" evidence="1">
    <location>
        <begin position="1"/>
        <end position="23"/>
    </location>
</feature>
<dbReference type="InParanoid" id="A0A251U6Z3"/>
<name>A0A251U6Z3_HELAN</name>
<feature type="region of interest" description="Disordered" evidence="1">
    <location>
        <begin position="1"/>
        <end position="26"/>
    </location>
</feature>
<sequence>MDREREREREGSGGDGKTGHVSDRPPMVVVTATVTVVASRFRSTFSWIPKPKRPV</sequence>
<evidence type="ECO:0000313" key="2">
    <source>
        <dbReference type="EMBL" id="KAF5796038.1"/>
    </source>
</evidence>
<reference evidence="3" key="2">
    <citation type="submission" date="2017-02" db="EMBL/GenBank/DDBJ databases">
        <title>Sunflower complete genome.</title>
        <authorList>
            <person name="Langlade N."/>
            <person name="Munos S."/>
        </authorList>
    </citation>
    <scope>NUCLEOTIDE SEQUENCE [LARGE SCALE GENOMIC DNA]</scope>
    <source>
        <tissue evidence="3">Leaves</tissue>
    </source>
</reference>
<protein>
    <submittedName>
        <fullName evidence="3">Uncharacterized protein</fullName>
    </submittedName>
</protein>